<evidence type="ECO:0000313" key="2">
    <source>
        <dbReference type="Proteomes" id="UP001208938"/>
    </source>
</evidence>
<evidence type="ECO:0000313" key="1">
    <source>
        <dbReference type="EMBL" id="MCW1934129.1"/>
    </source>
</evidence>
<keyword evidence="2" id="KW-1185">Reference proteome</keyword>
<dbReference type="EMBL" id="JAPDFL010000001">
    <property type="protein sequence ID" value="MCW1934129.1"/>
    <property type="molecule type" value="Genomic_DNA"/>
</dbReference>
<accession>A0ABT3H2U7</accession>
<reference evidence="1 2" key="1">
    <citation type="submission" date="2022-10" db="EMBL/GenBank/DDBJ databases">
        <title>Pararhodobacter sp. nov., isolated from marine algae.</title>
        <authorList>
            <person name="Choi B.J."/>
            <person name="Kim J.M."/>
            <person name="Lee J.K."/>
            <person name="Choi D.G."/>
            <person name="Jeon C.O."/>
        </authorList>
    </citation>
    <scope>NUCLEOTIDE SEQUENCE [LARGE SCALE GENOMIC DNA]</scope>
    <source>
        <strain evidence="1 2">ZQ420</strain>
    </source>
</reference>
<proteinExistence type="predicted"/>
<dbReference type="Proteomes" id="UP001208938">
    <property type="component" value="Unassembled WGS sequence"/>
</dbReference>
<gene>
    <name evidence="1" type="ORF">OKW52_18170</name>
</gene>
<dbReference type="RefSeq" id="WP_264506954.1">
    <property type="nucleotide sequence ID" value="NZ_JAPDFL010000001.1"/>
</dbReference>
<protein>
    <submittedName>
        <fullName evidence="1">Uncharacterized protein</fullName>
    </submittedName>
</protein>
<sequence length="200" mass="21295">MDRRLRRGFVGAAHFDLIGALAQQAQGAIVEHGGYGFAGDTHPPATFATQTVTFDEIAVTGGHVPKITVLGIDRRGSGRCCCFAHQANVAQAGCTRPVSDVCHAGVPRAPGIDQAIANAQRDTLEGPGLGDCHELTRQQRVDGWGCLLDPCRSVGDCQVTLGVNNAADLVARHRGLLEILTHRVIARRIKRRCEGTGTEQ</sequence>
<name>A0ABT3H2U7_9RHOB</name>
<organism evidence="1 2">
    <name type="scientific">Pararhodobacter zhoushanensis</name>
    <dbReference type="NCBI Taxonomy" id="2479545"/>
    <lineage>
        <taxon>Bacteria</taxon>
        <taxon>Pseudomonadati</taxon>
        <taxon>Pseudomonadota</taxon>
        <taxon>Alphaproteobacteria</taxon>
        <taxon>Rhodobacterales</taxon>
        <taxon>Paracoccaceae</taxon>
        <taxon>Pararhodobacter</taxon>
    </lineage>
</organism>
<comment type="caution">
    <text evidence="1">The sequence shown here is derived from an EMBL/GenBank/DDBJ whole genome shotgun (WGS) entry which is preliminary data.</text>
</comment>